<dbReference type="NCBIfam" id="TIGR00046">
    <property type="entry name" value="RsmE family RNA methyltransferase"/>
    <property type="match status" value="1"/>
</dbReference>
<feature type="domain" description="Ribosomal RNA small subunit methyltransferase E PUA-like" evidence="12">
    <location>
        <begin position="30"/>
        <end position="65"/>
    </location>
</feature>
<evidence type="ECO:0000259" key="12">
    <source>
        <dbReference type="Pfam" id="PF20260"/>
    </source>
</evidence>
<evidence type="ECO:0000256" key="1">
    <source>
        <dbReference type="ARBA" id="ARBA00004496"/>
    </source>
</evidence>
<evidence type="ECO:0000256" key="5">
    <source>
        <dbReference type="ARBA" id="ARBA00022603"/>
    </source>
</evidence>
<organism evidence="13 14">
    <name type="scientific">Handelsmanbacteria sp. (strain RIFCSPLOWO2_12_FULL_64_10)</name>
    <dbReference type="NCBI Taxonomy" id="1817868"/>
    <lineage>
        <taxon>Bacteria</taxon>
        <taxon>Candidatus Handelsmaniibacteriota</taxon>
    </lineage>
</organism>
<dbReference type="SUPFAM" id="SSF88697">
    <property type="entry name" value="PUA domain-like"/>
    <property type="match status" value="1"/>
</dbReference>
<evidence type="ECO:0000313" key="14">
    <source>
        <dbReference type="Proteomes" id="UP000178606"/>
    </source>
</evidence>
<dbReference type="PANTHER" id="PTHR30027">
    <property type="entry name" value="RIBOSOMAL RNA SMALL SUBUNIT METHYLTRANSFERASE E"/>
    <property type="match status" value="1"/>
</dbReference>
<feature type="domain" description="Ribosomal RNA small subunit methyltransferase E methyltransferase" evidence="11">
    <location>
        <begin position="86"/>
        <end position="246"/>
    </location>
</feature>
<evidence type="ECO:0000256" key="4">
    <source>
        <dbReference type="ARBA" id="ARBA00022552"/>
    </source>
</evidence>
<keyword evidence="3 10" id="KW-0963">Cytoplasm</keyword>
<sequence length="261" mass="27985">MDRGRRRKARLTAPGFYVLPQDAAGDRVVLRGEEAHHAARVCRCRAGDLIDATDGVGMLYRCRVLSCSAEGTEAEVLERLPEYGEARTRVTLAVAPVKGERFDWLVEKAVEAGAARILPVVTARTVMEAGGRGERWQRVALAAMKQTKRSRLTEVAEARPFGEALAGLARGVDLLLMAWEGAETSADLAKVIPSSPVASVGVLVGPEGGFTDEEVAAVRSLDARPFSLGPRRLRTETAGVLAVALVLYEMGKVAHVKSAEV</sequence>
<dbReference type="SUPFAM" id="SSF75217">
    <property type="entry name" value="alpha/beta knot"/>
    <property type="match status" value="1"/>
</dbReference>
<keyword evidence="7 10" id="KW-0949">S-adenosyl-L-methionine</keyword>
<dbReference type="InterPro" id="IPR029026">
    <property type="entry name" value="tRNA_m1G_MTases_N"/>
</dbReference>
<evidence type="ECO:0000256" key="9">
    <source>
        <dbReference type="ARBA" id="ARBA00047944"/>
    </source>
</evidence>
<dbReference type="InterPro" id="IPR046886">
    <property type="entry name" value="RsmE_MTase_dom"/>
</dbReference>
<dbReference type="CDD" id="cd18084">
    <property type="entry name" value="RsmE-like"/>
    <property type="match status" value="1"/>
</dbReference>
<name>A0A1F6D262_HANXR</name>
<comment type="subcellular location">
    <subcellularLocation>
        <location evidence="1 10">Cytoplasm</location>
    </subcellularLocation>
</comment>
<dbReference type="InterPro" id="IPR029028">
    <property type="entry name" value="Alpha/beta_knot_MTases"/>
</dbReference>
<keyword evidence="4 10" id="KW-0698">rRNA processing</keyword>
<keyword evidence="6 10" id="KW-0808">Transferase</keyword>
<dbReference type="EMBL" id="MFKF01000076">
    <property type="protein sequence ID" value="OGG55457.1"/>
    <property type="molecule type" value="Genomic_DNA"/>
</dbReference>
<dbReference type="PIRSF" id="PIRSF015601">
    <property type="entry name" value="MTase_slr0722"/>
    <property type="match status" value="1"/>
</dbReference>
<evidence type="ECO:0000256" key="8">
    <source>
        <dbReference type="ARBA" id="ARBA00025699"/>
    </source>
</evidence>
<comment type="caution">
    <text evidence="13">The sequence shown here is derived from an EMBL/GenBank/DDBJ whole genome shotgun (WGS) entry which is preliminary data.</text>
</comment>
<dbReference type="GO" id="GO:0005737">
    <property type="term" value="C:cytoplasm"/>
    <property type="evidence" value="ECO:0007669"/>
    <property type="project" value="UniProtKB-SubCell"/>
</dbReference>
<dbReference type="Proteomes" id="UP000178606">
    <property type="component" value="Unassembled WGS sequence"/>
</dbReference>
<dbReference type="Gene3D" id="3.40.1280.10">
    <property type="match status" value="1"/>
</dbReference>
<protein>
    <recommendedName>
        <fullName evidence="10">Ribosomal RNA small subunit methyltransferase E</fullName>
        <ecNumber evidence="10">2.1.1.193</ecNumber>
    </recommendedName>
</protein>
<dbReference type="GO" id="GO:0070475">
    <property type="term" value="P:rRNA base methylation"/>
    <property type="evidence" value="ECO:0007669"/>
    <property type="project" value="TreeGrafter"/>
</dbReference>
<dbReference type="InterPro" id="IPR015947">
    <property type="entry name" value="PUA-like_sf"/>
</dbReference>
<comment type="function">
    <text evidence="8 10">Specifically methylates the N3 position of the uracil ring of uridine 1498 (m3U1498) in 16S rRNA. Acts on the fully assembled 30S ribosomal subunit.</text>
</comment>
<dbReference type="EC" id="2.1.1.193" evidence="10"/>
<dbReference type="PANTHER" id="PTHR30027:SF3">
    <property type="entry name" value="16S RRNA (URACIL(1498)-N(3))-METHYLTRANSFERASE"/>
    <property type="match status" value="1"/>
</dbReference>
<evidence type="ECO:0000256" key="2">
    <source>
        <dbReference type="ARBA" id="ARBA00005528"/>
    </source>
</evidence>
<dbReference type="Pfam" id="PF20260">
    <property type="entry name" value="PUA_4"/>
    <property type="match status" value="1"/>
</dbReference>
<dbReference type="InterPro" id="IPR046887">
    <property type="entry name" value="RsmE_PUA-like"/>
</dbReference>
<evidence type="ECO:0000313" key="13">
    <source>
        <dbReference type="EMBL" id="OGG55457.1"/>
    </source>
</evidence>
<evidence type="ECO:0000256" key="10">
    <source>
        <dbReference type="PIRNR" id="PIRNR015601"/>
    </source>
</evidence>
<accession>A0A1F6D262</accession>
<proteinExistence type="inferred from homology"/>
<comment type="similarity">
    <text evidence="2 10">Belongs to the RNA methyltransferase RsmE family.</text>
</comment>
<dbReference type="AlphaFoldDB" id="A0A1F6D262"/>
<dbReference type="Pfam" id="PF04452">
    <property type="entry name" value="Methyltrans_RNA"/>
    <property type="match status" value="1"/>
</dbReference>
<evidence type="ECO:0000256" key="6">
    <source>
        <dbReference type="ARBA" id="ARBA00022679"/>
    </source>
</evidence>
<gene>
    <name evidence="13" type="ORF">A3F84_01475</name>
</gene>
<comment type="catalytic activity">
    <reaction evidence="9 10">
        <text>uridine(1498) in 16S rRNA + S-adenosyl-L-methionine = N(3)-methyluridine(1498) in 16S rRNA + S-adenosyl-L-homocysteine + H(+)</text>
        <dbReference type="Rhea" id="RHEA:42920"/>
        <dbReference type="Rhea" id="RHEA-COMP:10283"/>
        <dbReference type="Rhea" id="RHEA-COMP:10284"/>
        <dbReference type="ChEBI" id="CHEBI:15378"/>
        <dbReference type="ChEBI" id="CHEBI:57856"/>
        <dbReference type="ChEBI" id="CHEBI:59789"/>
        <dbReference type="ChEBI" id="CHEBI:65315"/>
        <dbReference type="ChEBI" id="CHEBI:74502"/>
        <dbReference type="EC" id="2.1.1.193"/>
    </reaction>
</comment>
<evidence type="ECO:0000259" key="11">
    <source>
        <dbReference type="Pfam" id="PF04452"/>
    </source>
</evidence>
<dbReference type="GO" id="GO:0070042">
    <property type="term" value="F:rRNA (uridine-N3-)-methyltransferase activity"/>
    <property type="evidence" value="ECO:0007669"/>
    <property type="project" value="TreeGrafter"/>
</dbReference>
<reference evidence="13 14" key="1">
    <citation type="journal article" date="2016" name="Nat. Commun.">
        <title>Thousands of microbial genomes shed light on interconnected biogeochemical processes in an aquifer system.</title>
        <authorList>
            <person name="Anantharaman K."/>
            <person name="Brown C.T."/>
            <person name="Hug L.A."/>
            <person name="Sharon I."/>
            <person name="Castelle C.J."/>
            <person name="Probst A.J."/>
            <person name="Thomas B.C."/>
            <person name="Singh A."/>
            <person name="Wilkins M.J."/>
            <person name="Karaoz U."/>
            <person name="Brodie E.L."/>
            <person name="Williams K.H."/>
            <person name="Hubbard S.S."/>
            <person name="Banfield J.F."/>
        </authorList>
    </citation>
    <scope>NUCLEOTIDE SEQUENCE [LARGE SCALE GENOMIC DNA]</scope>
    <source>
        <strain evidence="14">RIFCSPLOWO2_12_FULL_64_10</strain>
    </source>
</reference>
<keyword evidence="5 10" id="KW-0489">Methyltransferase</keyword>
<evidence type="ECO:0000256" key="7">
    <source>
        <dbReference type="ARBA" id="ARBA00022691"/>
    </source>
</evidence>
<dbReference type="InterPro" id="IPR006700">
    <property type="entry name" value="RsmE"/>
</dbReference>
<evidence type="ECO:0000256" key="3">
    <source>
        <dbReference type="ARBA" id="ARBA00022490"/>
    </source>
</evidence>